<protein>
    <recommendedName>
        <fullName evidence="3">VWFA domain-containing protein</fullName>
    </recommendedName>
</protein>
<sequence length="250" mass="28016">MTYTVQASQRTPALIIYLIDISASMNMMMEGTRRMDIVYEALSMAIRQMVFRSTKGNRLTPRYRVAMLAYSDEVYDLLGGVKGIDEIAALGTLPWMSPKRFSDSAKAFLQAEKILRDELPYMQDCPAPLICHMTDGVHTGADPLPVARRIMDMAVPDGKVLIENIFITDHLLEEPITEPRRWGGITAQTKLKDDHAELLRQMSSPLPPSYREMLLEADYQLSEEALMLLPGTCAELVSVGFQMSAATPVR</sequence>
<dbReference type="SUPFAM" id="SSF53300">
    <property type="entry name" value="vWA-like"/>
    <property type="match status" value="1"/>
</dbReference>
<dbReference type="RefSeq" id="WP_068694718.1">
    <property type="nucleotide sequence ID" value="NZ_CP014167.1"/>
</dbReference>
<proteinExistence type="predicted"/>
<dbReference type="KEGG" id="pyg:AWM70_05585"/>
<keyword evidence="2" id="KW-1185">Reference proteome</keyword>
<dbReference type="EMBL" id="CP014167">
    <property type="protein sequence ID" value="ANS74113.1"/>
    <property type="molecule type" value="Genomic_DNA"/>
</dbReference>
<dbReference type="Gene3D" id="3.40.50.410">
    <property type="entry name" value="von Willebrand factor, type A domain"/>
    <property type="match status" value="1"/>
</dbReference>
<dbReference type="CDD" id="cd00198">
    <property type="entry name" value="vWFA"/>
    <property type="match status" value="1"/>
</dbReference>
<dbReference type="STRING" id="1462996.AWM70_05585"/>
<dbReference type="AlphaFoldDB" id="A0A1B1MY58"/>
<dbReference type="Proteomes" id="UP000092573">
    <property type="component" value="Chromosome"/>
</dbReference>
<organism evidence="1 2">
    <name type="scientific">Paenibacillus yonginensis</name>
    <dbReference type="NCBI Taxonomy" id="1462996"/>
    <lineage>
        <taxon>Bacteria</taxon>
        <taxon>Bacillati</taxon>
        <taxon>Bacillota</taxon>
        <taxon>Bacilli</taxon>
        <taxon>Bacillales</taxon>
        <taxon>Paenibacillaceae</taxon>
        <taxon>Paenibacillus</taxon>
    </lineage>
</organism>
<dbReference type="InterPro" id="IPR036465">
    <property type="entry name" value="vWFA_dom_sf"/>
</dbReference>
<evidence type="ECO:0000313" key="2">
    <source>
        <dbReference type="Proteomes" id="UP000092573"/>
    </source>
</evidence>
<evidence type="ECO:0000313" key="1">
    <source>
        <dbReference type="EMBL" id="ANS74113.1"/>
    </source>
</evidence>
<accession>A0A1B1MY58</accession>
<name>A0A1B1MY58_9BACL</name>
<reference evidence="1 2" key="1">
    <citation type="submission" date="2016-01" db="EMBL/GenBank/DDBJ databases">
        <title>Complete Genome Sequence of Paenibacillus yonginensis DCY84, a novel Plant Growth-Promoting Bacteria with Elicitation of Induced Systemic Resistance.</title>
        <authorList>
            <person name="Kim Y.J."/>
            <person name="Yang D.C."/>
            <person name="Sukweenadhi J."/>
        </authorList>
    </citation>
    <scope>NUCLEOTIDE SEQUENCE [LARGE SCALE GENOMIC DNA]</scope>
    <source>
        <strain evidence="1 2">DCY84</strain>
    </source>
</reference>
<gene>
    <name evidence="1" type="ORF">AWM70_05585</name>
</gene>
<evidence type="ECO:0008006" key="3">
    <source>
        <dbReference type="Google" id="ProtNLM"/>
    </source>
</evidence>
<dbReference type="OrthoDB" id="136317at2"/>